<feature type="transmembrane region" description="Helical" evidence="1">
    <location>
        <begin position="12"/>
        <end position="37"/>
    </location>
</feature>
<proteinExistence type="predicted"/>
<name>A0ABU9DEU0_9BACL</name>
<accession>A0ABU9DEU0</accession>
<evidence type="ECO:0000313" key="2">
    <source>
        <dbReference type="EMBL" id="MEK8127373.1"/>
    </source>
</evidence>
<feature type="transmembrane region" description="Helical" evidence="1">
    <location>
        <begin position="155"/>
        <end position="173"/>
    </location>
</feature>
<sequence>MGDWRLSYFFSNAFLGGRFMLFCLLVVNVPGTVYGYIWYGKQLAYTLDTYGPAFLPFVPDSPTASLFFSFFLLLLFKDVNREQGFALPPDKVSLGRGIVEAFAMITSFKYGIWAVAMIWAGAWQGDLVSWQDWMLTISHLGMAAEALLYARFYRFSLGAVLIVGVWALWNDLMDYGAGVFPWLPEALMDDLNVIQWFTVGLSLLGVGIALFLWRRRLSQIKS</sequence>
<dbReference type="PANTHER" id="PTHR40042">
    <property type="entry name" value="HYPOTHETICAL MEMBRANE SPANNING PROTEIN"/>
    <property type="match status" value="1"/>
</dbReference>
<gene>
    <name evidence="2" type="ORF">WMW72_05535</name>
</gene>
<dbReference type="Pfam" id="PF07187">
    <property type="entry name" value="DUF1405"/>
    <property type="match status" value="1"/>
</dbReference>
<protein>
    <submittedName>
        <fullName evidence="2">DUF1405 domain-containing protein</fullName>
    </submittedName>
</protein>
<reference evidence="2 3" key="1">
    <citation type="submission" date="2024-04" db="EMBL/GenBank/DDBJ databases">
        <title>draft genome sequnece of Paenibacillus filicis.</title>
        <authorList>
            <person name="Kim D.-U."/>
        </authorList>
    </citation>
    <scope>NUCLEOTIDE SEQUENCE [LARGE SCALE GENOMIC DNA]</scope>
    <source>
        <strain evidence="2 3">KACC14197</strain>
    </source>
</reference>
<feature type="transmembrane region" description="Helical" evidence="1">
    <location>
        <begin position="193"/>
        <end position="213"/>
    </location>
</feature>
<dbReference type="PANTHER" id="PTHR40042:SF1">
    <property type="entry name" value="DUF1405 DOMAIN-CONTAINING PROTEIN"/>
    <property type="match status" value="1"/>
</dbReference>
<organism evidence="2 3">
    <name type="scientific">Paenibacillus filicis</name>
    <dbReference type="NCBI Taxonomy" id="669464"/>
    <lineage>
        <taxon>Bacteria</taxon>
        <taxon>Bacillati</taxon>
        <taxon>Bacillota</taxon>
        <taxon>Bacilli</taxon>
        <taxon>Bacillales</taxon>
        <taxon>Paenibacillaceae</taxon>
        <taxon>Paenibacillus</taxon>
    </lineage>
</organism>
<dbReference type="Proteomes" id="UP001469365">
    <property type="component" value="Unassembled WGS sequence"/>
</dbReference>
<feature type="transmembrane region" description="Helical" evidence="1">
    <location>
        <begin position="57"/>
        <end position="76"/>
    </location>
</feature>
<comment type="caution">
    <text evidence="2">The sequence shown here is derived from an EMBL/GenBank/DDBJ whole genome shotgun (WGS) entry which is preliminary data.</text>
</comment>
<evidence type="ECO:0000313" key="3">
    <source>
        <dbReference type="Proteomes" id="UP001469365"/>
    </source>
</evidence>
<dbReference type="RefSeq" id="WP_341414421.1">
    <property type="nucleotide sequence ID" value="NZ_JBBPCC010000002.1"/>
</dbReference>
<keyword evidence="1" id="KW-1133">Transmembrane helix</keyword>
<keyword evidence="3" id="KW-1185">Reference proteome</keyword>
<feature type="transmembrane region" description="Helical" evidence="1">
    <location>
        <begin position="133"/>
        <end position="150"/>
    </location>
</feature>
<dbReference type="EMBL" id="JBBPCC010000002">
    <property type="protein sequence ID" value="MEK8127373.1"/>
    <property type="molecule type" value="Genomic_DNA"/>
</dbReference>
<feature type="transmembrane region" description="Helical" evidence="1">
    <location>
        <begin position="97"/>
        <end position="121"/>
    </location>
</feature>
<keyword evidence="1" id="KW-0472">Membrane</keyword>
<evidence type="ECO:0000256" key="1">
    <source>
        <dbReference type="SAM" id="Phobius"/>
    </source>
</evidence>
<keyword evidence="1" id="KW-0812">Transmembrane</keyword>
<dbReference type="InterPro" id="IPR009845">
    <property type="entry name" value="DUF1405"/>
</dbReference>